<keyword evidence="2" id="KW-1185">Reference proteome</keyword>
<dbReference type="EMBL" id="CM039170">
    <property type="protein sequence ID" value="KAH9803526.1"/>
    <property type="molecule type" value="Genomic_DNA"/>
</dbReference>
<organism evidence="1 2">
    <name type="scientific">Citrus sinensis</name>
    <name type="common">Sweet orange</name>
    <name type="synonym">Citrus aurantium var. sinensis</name>
    <dbReference type="NCBI Taxonomy" id="2711"/>
    <lineage>
        <taxon>Eukaryota</taxon>
        <taxon>Viridiplantae</taxon>
        <taxon>Streptophyta</taxon>
        <taxon>Embryophyta</taxon>
        <taxon>Tracheophyta</taxon>
        <taxon>Spermatophyta</taxon>
        <taxon>Magnoliopsida</taxon>
        <taxon>eudicotyledons</taxon>
        <taxon>Gunneridae</taxon>
        <taxon>Pentapetalae</taxon>
        <taxon>rosids</taxon>
        <taxon>malvids</taxon>
        <taxon>Sapindales</taxon>
        <taxon>Rutaceae</taxon>
        <taxon>Aurantioideae</taxon>
        <taxon>Citrus</taxon>
    </lineage>
</organism>
<protein>
    <submittedName>
        <fullName evidence="1">PGG domain-containing protein</fullName>
    </submittedName>
</protein>
<evidence type="ECO:0000313" key="1">
    <source>
        <dbReference type="EMBL" id="KAH9803526.1"/>
    </source>
</evidence>
<name>A0ACB8P0M5_CITSI</name>
<sequence length="614" mass="69621">MADPVGMVFKRDREGFLDYFADWPAKELLDYRTVNGDSAIHIAAAMEDPQLIKKFLERLTLETGVEALKQTDAFGNNGLHEAAVVENYDVASILVDFSRKDYDDNTILHMAVLGQHFETAIWLLDRDSSLADKRATLKSDELSSTSRKPPKSDEHIGFTCLELLALMPTAFTVILSCLRTYLDDDCNYKEDLETDKIDNRMGHAKKRRGSRIMKKIWKKMKMREHALALVKMLVKLELEKKAETREQEISTSSTNPTTISLGLGKGDDLVGKKLVDYSAKELVEALTIKDHTDKAVYDHRKAPATDRTLLFAASNGIRDILEEILRQNPQAMLSTVNQKGQTILHVAVRRRRHDIFQFIVEKMPLYVPKWAARIDENGYTILHHVADMKHYEYGIRPGPVYQFQEELQWFECVKDIAPSHYTMHRDTRKNMTAGDLFNRTHEDQLKKAQDWIKETSESCSILSILIATFVFAAAYTVPGGNNDKGFPNFLDSPMFYLFTITDVASLSLSLSSAVMFLSILTSPRESSDFLDHLPRKLKIGFMLLFLSVLASMITFSASILLVARLGERWTVALYAAAILPVILLALIALPLYGNFEKGLNHYLGLSKERKKNVN</sequence>
<gene>
    <name evidence="1" type="ORF">KPL71_001802</name>
</gene>
<evidence type="ECO:0000313" key="2">
    <source>
        <dbReference type="Proteomes" id="UP000829398"/>
    </source>
</evidence>
<reference evidence="2" key="1">
    <citation type="journal article" date="2023" name="Hortic. Res.">
        <title>A chromosome-level phased genome enabling allele-level studies in sweet orange: a case study on citrus Huanglongbing tolerance.</title>
        <authorList>
            <person name="Wu B."/>
            <person name="Yu Q."/>
            <person name="Deng Z."/>
            <person name="Duan Y."/>
            <person name="Luo F."/>
            <person name="Gmitter F. Jr."/>
        </authorList>
    </citation>
    <scope>NUCLEOTIDE SEQUENCE [LARGE SCALE GENOMIC DNA]</scope>
    <source>
        <strain evidence="2">cv. Valencia</strain>
    </source>
</reference>
<dbReference type="Proteomes" id="UP000829398">
    <property type="component" value="Chromosome 1"/>
</dbReference>
<proteinExistence type="predicted"/>
<accession>A0ACB8P0M5</accession>
<comment type="caution">
    <text evidence="1">The sequence shown here is derived from an EMBL/GenBank/DDBJ whole genome shotgun (WGS) entry which is preliminary data.</text>
</comment>